<sequence length="31" mass="3480">MCRNGAYQPSARKILKRKSIALGALARHKIK</sequence>
<reference evidence="1" key="1">
    <citation type="journal article" date="2021" name="Proc. Natl. Acad. Sci. U.S.A.">
        <title>A Catalog of Tens of Thousands of Viruses from Human Metagenomes Reveals Hidden Associations with Chronic Diseases.</title>
        <authorList>
            <person name="Tisza M.J."/>
            <person name="Buck C.B."/>
        </authorList>
    </citation>
    <scope>NUCLEOTIDE SEQUENCE</scope>
    <source>
        <strain evidence="1">CtnPP24</strain>
    </source>
</reference>
<name>A0A8S5TYU6_9CAUD</name>
<proteinExistence type="predicted"/>
<organism evidence="1">
    <name type="scientific">Siphoviridae sp. ctnPP24</name>
    <dbReference type="NCBI Taxonomy" id="2825662"/>
    <lineage>
        <taxon>Viruses</taxon>
        <taxon>Duplodnaviria</taxon>
        <taxon>Heunggongvirae</taxon>
        <taxon>Uroviricota</taxon>
        <taxon>Caudoviricetes</taxon>
    </lineage>
</organism>
<accession>A0A8S5TYU6</accession>
<evidence type="ECO:0000313" key="1">
    <source>
        <dbReference type="EMBL" id="DAF87354.1"/>
    </source>
</evidence>
<dbReference type="EMBL" id="BK015962">
    <property type="protein sequence ID" value="DAF87354.1"/>
    <property type="molecule type" value="Genomic_DNA"/>
</dbReference>
<protein>
    <submittedName>
        <fullName evidence="1">Uncharacterized protein</fullName>
    </submittedName>
</protein>